<dbReference type="PROSITE" id="PS50885">
    <property type="entry name" value="HAMP"/>
    <property type="match status" value="1"/>
</dbReference>
<keyword evidence="3 7" id="KW-0472">Membrane</keyword>
<dbReference type="GO" id="GO:0004888">
    <property type="term" value="F:transmembrane signaling receptor activity"/>
    <property type="evidence" value="ECO:0007669"/>
    <property type="project" value="InterPro"/>
</dbReference>
<evidence type="ECO:0000256" key="1">
    <source>
        <dbReference type="ARBA" id="ARBA00004236"/>
    </source>
</evidence>
<dbReference type="GO" id="GO:0005886">
    <property type="term" value="C:plasma membrane"/>
    <property type="evidence" value="ECO:0007669"/>
    <property type="project" value="UniProtKB-SubCell"/>
</dbReference>
<feature type="domain" description="Methyl-accepting transducer" evidence="8">
    <location>
        <begin position="284"/>
        <end position="520"/>
    </location>
</feature>
<dbReference type="Proteomes" id="UP000006620">
    <property type="component" value="Chromosome"/>
</dbReference>
<dbReference type="InterPro" id="IPR003660">
    <property type="entry name" value="HAMP_dom"/>
</dbReference>
<dbReference type="GO" id="GO:0006935">
    <property type="term" value="P:chemotaxis"/>
    <property type="evidence" value="ECO:0007669"/>
    <property type="project" value="InterPro"/>
</dbReference>
<feature type="domain" description="HAMP" evidence="9">
    <location>
        <begin position="213"/>
        <end position="265"/>
    </location>
</feature>
<evidence type="ECO:0000313" key="11">
    <source>
        <dbReference type="Proteomes" id="UP000006620"/>
    </source>
</evidence>
<dbReference type="CDD" id="cd06225">
    <property type="entry name" value="HAMP"/>
    <property type="match status" value="1"/>
</dbReference>
<accession>F8FBR1</accession>
<dbReference type="Pfam" id="PF12729">
    <property type="entry name" value="4HB_MCP_1"/>
    <property type="match status" value="1"/>
</dbReference>
<comment type="subcellular location">
    <subcellularLocation>
        <location evidence="1">Cell membrane</location>
    </subcellularLocation>
</comment>
<evidence type="ECO:0000256" key="6">
    <source>
        <dbReference type="PROSITE-ProRule" id="PRU00284"/>
    </source>
</evidence>
<gene>
    <name evidence="10" type="ordered locus">KNP414_04582</name>
</gene>
<dbReference type="InterPro" id="IPR004090">
    <property type="entry name" value="Chemotax_Me-accpt_rcpt"/>
</dbReference>
<reference evidence="11" key="1">
    <citation type="submission" date="2011-06" db="EMBL/GenBank/DDBJ databases">
        <title>Complete genome sequence of Paenibacillus mucilaginosus KNP414.</title>
        <authorList>
            <person name="Wang J."/>
            <person name="Hu S."/>
            <person name="Hu X."/>
            <person name="Zhang B."/>
            <person name="Dong D."/>
            <person name="Zhang S."/>
            <person name="Zhao K."/>
            <person name="Wu D."/>
        </authorList>
    </citation>
    <scope>NUCLEOTIDE SEQUENCE [LARGE SCALE GENOMIC DNA]</scope>
    <source>
        <strain evidence="11">KNP414</strain>
    </source>
</reference>
<dbReference type="PROSITE" id="PS50111">
    <property type="entry name" value="CHEMOTAXIS_TRANSDUC_2"/>
    <property type="match status" value="1"/>
</dbReference>
<dbReference type="PRINTS" id="PR00260">
    <property type="entry name" value="CHEMTRNSDUCR"/>
</dbReference>
<dbReference type="HOGENOM" id="CLU_000445_107_27_9"/>
<evidence type="ECO:0000313" key="10">
    <source>
        <dbReference type="EMBL" id="AEI43112.1"/>
    </source>
</evidence>
<dbReference type="KEGG" id="pms:KNP414_04582"/>
<dbReference type="RefSeq" id="WP_013918265.1">
    <property type="nucleotide sequence ID" value="NC_015690.1"/>
</dbReference>
<dbReference type="Pfam" id="PF00672">
    <property type="entry name" value="HAMP"/>
    <property type="match status" value="1"/>
</dbReference>
<dbReference type="InterPro" id="IPR004089">
    <property type="entry name" value="MCPsignal_dom"/>
</dbReference>
<keyword evidence="2" id="KW-1003">Cell membrane</keyword>
<dbReference type="PATRIC" id="fig|1036673.3.peg.4214"/>
<keyword evidence="4 6" id="KW-0807">Transducer</keyword>
<dbReference type="GO" id="GO:0007165">
    <property type="term" value="P:signal transduction"/>
    <property type="evidence" value="ECO:0007669"/>
    <property type="project" value="UniProtKB-KW"/>
</dbReference>
<proteinExistence type="inferred from homology"/>
<reference evidence="10 11" key="2">
    <citation type="journal article" date="2013" name="Genome Announc.">
        <title>Genome Sequence of Growth-Improving Paenibacillus mucilaginosus Strain KNP414.</title>
        <authorList>
            <person name="Lu J.J."/>
            <person name="Wang J.F."/>
            <person name="Hu X.F."/>
        </authorList>
    </citation>
    <scope>NUCLEOTIDE SEQUENCE [LARGE SCALE GENOMIC DNA]</scope>
    <source>
        <strain evidence="10 11">KNP414</strain>
    </source>
</reference>
<dbReference type="PANTHER" id="PTHR32089:SF112">
    <property type="entry name" value="LYSOZYME-LIKE PROTEIN-RELATED"/>
    <property type="match status" value="1"/>
</dbReference>
<sequence length="570" mass="61444">MKLLRNLSIMKKLLIIIGVSVLALGSVGFLGLQSIRFMAKNSEYMYKENLIPLGTVMQIRVNARASDAYTLELLTAKDPARIKELKDEIASAWEEIDTMIGEIDHGTLTAEQLAILAQYKTHAKSLSDNRGRVISLISEDKITEAYALYLDVVEANRKAVNDSLKALQHSNLNNASAINDSNQADLHAIITYVISITAAALILLLGLGFLIARMIVKPVQEVKQLLQQAENGDFTVQGSYKSKDEIGELTASFNHMVAGLQSVFRTVQSSSHLVASSSEQLSASAAQNSKASEHITVTTQELASGTEQQVGKIEDSSEAIAEMTKYTKTIADNTKKMRADVIHASEVSAEGNQAIQEVSRQMNSINANVNGLFDAVKNLNERSNEIEQITNVISGISAQTNLLALNAAIEAARAGEHGKGFAVVANEVRKLAEQSNKSTEQISELIQMIQKDTANTLQTMEKASGEVMAGLTVVSTAGDSFQNIKQAVQGVVLQIEDISTALQQLAGETENVNSSILEVRTIAKESAASSQNISASTEEQLASMEEITASSQALASLADELQAIMSKFKI</sequence>
<evidence type="ECO:0000259" key="9">
    <source>
        <dbReference type="PROSITE" id="PS50885"/>
    </source>
</evidence>
<protein>
    <submittedName>
        <fullName evidence="10">Methyl-accepting chemotaxis protein</fullName>
    </submittedName>
</protein>
<keyword evidence="7" id="KW-0812">Transmembrane</keyword>
<evidence type="ECO:0000256" key="5">
    <source>
        <dbReference type="ARBA" id="ARBA00029447"/>
    </source>
</evidence>
<dbReference type="AlphaFoldDB" id="F8FBR1"/>
<dbReference type="SUPFAM" id="SSF58104">
    <property type="entry name" value="Methyl-accepting chemotaxis protein (MCP) signaling domain"/>
    <property type="match status" value="1"/>
</dbReference>
<dbReference type="Gene3D" id="6.10.340.10">
    <property type="match status" value="1"/>
</dbReference>
<comment type="similarity">
    <text evidence="5">Belongs to the methyl-accepting chemotaxis (MCP) protein family.</text>
</comment>
<dbReference type="SMART" id="SM00283">
    <property type="entry name" value="MA"/>
    <property type="match status" value="1"/>
</dbReference>
<evidence type="ECO:0000256" key="3">
    <source>
        <dbReference type="ARBA" id="ARBA00023136"/>
    </source>
</evidence>
<evidence type="ECO:0000256" key="2">
    <source>
        <dbReference type="ARBA" id="ARBA00022475"/>
    </source>
</evidence>
<dbReference type="Gene3D" id="1.10.287.950">
    <property type="entry name" value="Methyl-accepting chemotaxis protein"/>
    <property type="match status" value="1"/>
</dbReference>
<dbReference type="PANTHER" id="PTHR32089">
    <property type="entry name" value="METHYL-ACCEPTING CHEMOTAXIS PROTEIN MCPB"/>
    <property type="match status" value="1"/>
</dbReference>
<evidence type="ECO:0000256" key="4">
    <source>
        <dbReference type="ARBA" id="ARBA00023224"/>
    </source>
</evidence>
<dbReference type="Pfam" id="PF00015">
    <property type="entry name" value="MCPsignal"/>
    <property type="match status" value="1"/>
</dbReference>
<keyword evidence="7" id="KW-1133">Transmembrane helix</keyword>
<name>F8FBR1_PAEMK</name>
<feature type="transmembrane region" description="Helical" evidence="7">
    <location>
        <begin position="189"/>
        <end position="216"/>
    </location>
</feature>
<dbReference type="EMBL" id="CP002869">
    <property type="protein sequence ID" value="AEI43112.1"/>
    <property type="molecule type" value="Genomic_DNA"/>
</dbReference>
<dbReference type="InterPro" id="IPR024478">
    <property type="entry name" value="HlyB_4HB_MCP"/>
</dbReference>
<evidence type="ECO:0000256" key="7">
    <source>
        <dbReference type="SAM" id="Phobius"/>
    </source>
</evidence>
<evidence type="ECO:0000259" key="8">
    <source>
        <dbReference type="PROSITE" id="PS50111"/>
    </source>
</evidence>
<dbReference type="SMART" id="SM00304">
    <property type="entry name" value="HAMP"/>
    <property type="match status" value="1"/>
</dbReference>
<dbReference type="CDD" id="cd11386">
    <property type="entry name" value="MCP_signal"/>
    <property type="match status" value="1"/>
</dbReference>
<organism evidence="10 11">
    <name type="scientific">Paenibacillus mucilaginosus (strain KNP414)</name>
    <dbReference type="NCBI Taxonomy" id="1036673"/>
    <lineage>
        <taxon>Bacteria</taxon>
        <taxon>Bacillati</taxon>
        <taxon>Bacillota</taxon>
        <taxon>Bacilli</taxon>
        <taxon>Bacillales</taxon>
        <taxon>Paenibacillaceae</taxon>
        <taxon>Paenibacillus</taxon>
    </lineage>
</organism>